<dbReference type="Proteomes" id="UP000075714">
    <property type="component" value="Unassembled WGS sequence"/>
</dbReference>
<evidence type="ECO:0000313" key="2">
    <source>
        <dbReference type="EMBL" id="KXZ53204.1"/>
    </source>
</evidence>
<keyword evidence="1" id="KW-0812">Transmembrane</keyword>
<feature type="transmembrane region" description="Helical" evidence="1">
    <location>
        <begin position="55"/>
        <end position="77"/>
    </location>
</feature>
<keyword evidence="3" id="KW-1185">Reference proteome</keyword>
<accession>A0A150GTU1</accession>
<evidence type="ECO:0000256" key="1">
    <source>
        <dbReference type="SAM" id="Phobius"/>
    </source>
</evidence>
<dbReference type="EMBL" id="LSYV01000008">
    <property type="protein sequence ID" value="KXZ53204.1"/>
    <property type="molecule type" value="Genomic_DNA"/>
</dbReference>
<evidence type="ECO:0000313" key="3">
    <source>
        <dbReference type="Proteomes" id="UP000075714"/>
    </source>
</evidence>
<name>A0A150GTU1_GONPE</name>
<comment type="caution">
    <text evidence="2">The sequence shown here is derived from an EMBL/GenBank/DDBJ whole genome shotgun (WGS) entry which is preliminary data.</text>
</comment>
<reference evidence="3" key="1">
    <citation type="journal article" date="2016" name="Nat. Commun.">
        <title>The Gonium pectorale genome demonstrates co-option of cell cycle regulation during the evolution of multicellularity.</title>
        <authorList>
            <person name="Hanschen E.R."/>
            <person name="Marriage T.N."/>
            <person name="Ferris P.J."/>
            <person name="Hamaji T."/>
            <person name="Toyoda A."/>
            <person name="Fujiyama A."/>
            <person name="Neme R."/>
            <person name="Noguchi H."/>
            <person name="Minakuchi Y."/>
            <person name="Suzuki M."/>
            <person name="Kawai-Toyooka H."/>
            <person name="Smith D.R."/>
            <person name="Sparks H."/>
            <person name="Anderson J."/>
            <person name="Bakaric R."/>
            <person name="Luria V."/>
            <person name="Karger A."/>
            <person name="Kirschner M.W."/>
            <person name="Durand P.M."/>
            <person name="Michod R.E."/>
            <person name="Nozaki H."/>
            <person name="Olson B.J."/>
        </authorList>
    </citation>
    <scope>NUCLEOTIDE SEQUENCE [LARGE SCALE GENOMIC DNA]</scope>
    <source>
        <strain evidence="3">NIES-2863</strain>
    </source>
</reference>
<keyword evidence="1" id="KW-0472">Membrane</keyword>
<dbReference type="AlphaFoldDB" id="A0A150GTU1"/>
<sequence>MCGSALSMVVFAACGQVFTAVTRRVLLRKSMTTGQVAGVGLVVLGLVVRSAGKAWAALTVAPAPVAAAAGAAGAAVAPAELDLAAGAGLIMLSALGYSLLGCLYEWLSALRGAAMSHTAVGGWVCAVAV</sequence>
<evidence type="ECO:0008006" key="4">
    <source>
        <dbReference type="Google" id="ProtNLM"/>
    </source>
</evidence>
<feature type="transmembrane region" description="Helical" evidence="1">
    <location>
        <begin position="83"/>
        <end position="107"/>
    </location>
</feature>
<organism evidence="2 3">
    <name type="scientific">Gonium pectorale</name>
    <name type="common">Green alga</name>
    <dbReference type="NCBI Taxonomy" id="33097"/>
    <lineage>
        <taxon>Eukaryota</taxon>
        <taxon>Viridiplantae</taxon>
        <taxon>Chlorophyta</taxon>
        <taxon>core chlorophytes</taxon>
        <taxon>Chlorophyceae</taxon>
        <taxon>CS clade</taxon>
        <taxon>Chlamydomonadales</taxon>
        <taxon>Volvocaceae</taxon>
        <taxon>Gonium</taxon>
    </lineage>
</organism>
<protein>
    <recommendedName>
        <fullName evidence="4">EamA domain-containing protein</fullName>
    </recommendedName>
</protein>
<feature type="transmembrane region" description="Helical" evidence="1">
    <location>
        <begin position="29"/>
        <end position="48"/>
    </location>
</feature>
<proteinExistence type="predicted"/>
<keyword evidence="1" id="KW-1133">Transmembrane helix</keyword>
<gene>
    <name evidence="2" type="ORF">GPECTOR_7g1097</name>
</gene>
<dbReference type="OrthoDB" id="29773at2759"/>